<reference evidence="2" key="1">
    <citation type="submission" date="2016-11" db="UniProtKB">
        <authorList>
            <consortium name="WormBaseParasite"/>
        </authorList>
    </citation>
    <scope>IDENTIFICATION</scope>
</reference>
<accession>A0A1I7RSU9</accession>
<dbReference type="AlphaFoldDB" id="A0A1I7RSU9"/>
<name>A0A1I7RSU9_BURXY</name>
<proteinExistence type="predicted"/>
<protein>
    <submittedName>
        <fullName evidence="2">KH type-2 domain-containing protein</fullName>
    </submittedName>
</protein>
<evidence type="ECO:0000313" key="1">
    <source>
        <dbReference type="Proteomes" id="UP000095284"/>
    </source>
</evidence>
<sequence>MVDDNYKFWYDMLKTTMIIRQLRLEGWSKQFSRLINGDQIRELEMMTTTKIIVEEDCIQIFGTPRGTRKARDLLRSIILSLILDNEPEVSEYPQVLEEQTFAVTEVVKAR</sequence>
<dbReference type="InterPro" id="IPR036612">
    <property type="entry name" value="KH_dom_type_1_sf"/>
</dbReference>
<dbReference type="GO" id="GO:0003723">
    <property type="term" value="F:RNA binding"/>
    <property type="evidence" value="ECO:0007669"/>
    <property type="project" value="InterPro"/>
</dbReference>
<organism evidence="1 2">
    <name type="scientific">Bursaphelenchus xylophilus</name>
    <name type="common">Pinewood nematode worm</name>
    <name type="synonym">Aphelenchoides xylophilus</name>
    <dbReference type="NCBI Taxonomy" id="6326"/>
    <lineage>
        <taxon>Eukaryota</taxon>
        <taxon>Metazoa</taxon>
        <taxon>Ecdysozoa</taxon>
        <taxon>Nematoda</taxon>
        <taxon>Chromadorea</taxon>
        <taxon>Rhabditida</taxon>
        <taxon>Tylenchina</taxon>
        <taxon>Tylenchomorpha</taxon>
        <taxon>Aphelenchoidea</taxon>
        <taxon>Aphelenchoididae</taxon>
        <taxon>Bursaphelenchus</taxon>
    </lineage>
</organism>
<dbReference type="SUPFAM" id="SSF54791">
    <property type="entry name" value="Eukaryotic type KH-domain (KH-domain type I)"/>
    <property type="match status" value="1"/>
</dbReference>
<dbReference type="WBParaSite" id="BXY_0380300.1">
    <property type="protein sequence ID" value="BXY_0380300.1"/>
    <property type="gene ID" value="BXY_0380300"/>
</dbReference>
<evidence type="ECO:0000313" key="2">
    <source>
        <dbReference type="WBParaSite" id="BXY_0380300.1"/>
    </source>
</evidence>
<dbReference type="Proteomes" id="UP000095284">
    <property type="component" value="Unplaced"/>
</dbReference>